<dbReference type="InterPro" id="IPR050447">
    <property type="entry name" value="Erg6_SMT_methyltransf"/>
</dbReference>
<reference evidence="2 3" key="1">
    <citation type="journal article" date="2015" name="Microbiome">
        <title>Genomic resolution of linkages in carbon, nitrogen, and sulfur cycling among widespread estuary sediment bacteria.</title>
        <authorList>
            <person name="Baker B.J."/>
            <person name="Lazar C.S."/>
            <person name="Teske A.P."/>
            <person name="Dick G.J."/>
        </authorList>
    </citation>
    <scope>NUCLEOTIDE SEQUENCE [LARGE SCALE GENOMIC DNA]</scope>
    <source>
        <strain evidence="2">DG_26</strain>
    </source>
</reference>
<name>A0A0S7WJG8_UNCT6</name>
<comment type="caution">
    <text evidence="2">The sequence shown here is derived from an EMBL/GenBank/DDBJ whole genome shotgun (WGS) entry which is preliminary data.</text>
</comment>
<dbReference type="InterPro" id="IPR029063">
    <property type="entry name" value="SAM-dependent_MTases_sf"/>
</dbReference>
<feature type="domain" description="Methyltransferase" evidence="1">
    <location>
        <begin position="39"/>
        <end position="140"/>
    </location>
</feature>
<organism evidence="2 3">
    <name type="scientific">candidate division TA06 bacterium DG_26</name>
    <dbReference type="NCBI Taxonomy" id="1703771"/>
    <lineage>
        <taxon>Bacteria</taxon>
        <taxon>Bacteria division TA06</taxon>
    </lineage>
</organism>
<dbReference type="PANTHER" id="PTHR44068">
    <property type="entry name" value="ZGC:194242"/>
    <property type="match status" value="1"/>
</dbReference>
<dbReference type="Proteomes" id="UP000051124">
    <property type="component" value="Unassembled WGS sequence"/>
</dbReference>
<dbReference type="Gene3D" id="3.40.50.150">
    <property type="entry name" value="Vaccinia Virus protein VP39"/>
    <property type="match status" value="1"/>
</dbReference>
<dbReference type="AlphaFoldDB" id="A0A0S7WJG8"/>
<sequence length="263" mass="30008">MKIVEEYVSNEEYETYYARLNGLRSRIVTDLPLQPGMDVLDVGTGEAFFAIEVARSTPDVTVRGIDISKRAIRDAKKNVKREGLQDRVQILHMDATRMTFPADEFDAAVNFTGMEDIHMTRGKAGVEQTFQEVRRVLRPGSSFCIVVMPPEEMETEAQRIEVVLFSYICNATWLPLKEYERMLDVAGFRIIGRSRYHTGKKLTSEQALAEIKFACKYDPIIYGIETPSVENVWKRFGHDIERHGLGHYSKVVLIAVRKPESAI</sequence>
<accession>A0A0S7WJG8</accession>
<evidence type="ECO:0000313" key="2">
    <source>
        <dbReference type="EMBL" id="KPJ50314.1"/>
    </source>
</evidence>
<proteinExistence type="predicted"/>
<dbReference type="InterPro" id="IPR041698">
    <property type="entry name" value="Methyltransf_25"/>
</dbReference>
<dbReference type="PANTHER" id="PTHR44068:SF11">
    <property type="entry name" value="GERANYL DIPHOSPHATE 2-C-METHYLTRANSFERASE"/>
    <property type="match status" value="1"/>
</dbReference>
<evidence type="ECO:0000313" key="3">
    <source>
        <dbReference type="Proteomes" id="UP000051124"/>
    </source>
</evidence>
<gene>
    <name evidence="2" type="ORF">AMJ40_03300</name>
</gene>
<evidence type="ECO:0000259" key="1">
    <source>
        <dbReference type="Pfam" id="PF13649"/>
    </source>
</evidence>
<dbReference type="SUPFAM" id="SSF53335">
    <property type="entry name" value="S-adenosyl-L-methionine-dependent methyltransferases"/>
    <property type="match status" value="1"/>
</dbReference>
<dbReference type="Pfam" id="PF13649">
    <property type="entry name" value="Methyltransf_25"/>
    <property type="match status" value="1"/>
</dbReference>
<protein>
    <recommendedName>
        <fullName evidence="1">Methyltransferase domain-containing protein</fullName>
    </recommendedName>
</protein>
<dbReference type="EMBL" id="LIZT01000025">
    <property type="protein sequence ID" value="KPJ50314.1"/>
    <property type="molecule type" value="Genomic_DNA"/>
</dbReference>
<dbReference type="CDD" id="cd02440">
    <property type="entry name" value="AdoMet_MTases"/>
    <property type="match status" value="1"/>
</dbReference>